<name>A0A1W7R4L9_AEDAL</name>
<dbReference type="VEuPathDB" id="VectorBase:AALFPA_074253"/>
<reference evidence="2" key="1">
    <citation type="submission" date="2016-03" db="EMBL/GenBank/DDBJ databases">
        <title>RNAseq analyses of the sensorial organs of adult female Aedes albopictus.</title>
        <authorList>
            <person name="Fabrizio L."/>
            <person name="Ribeiro J.M."/>
            <person name="Arca B."/>
        </authorList>
    </citation>
    <scope>NUCLEOTIDE SEQUENCE</scope>
</reference>
<feature type="compositionally biased region" description="Polar residues" evidence="1">
    <location>
        <begin position="197"/>
        <end position="217"/>
    </location>
</feature>
<dbReference type="AlphaFoldDB" id="A0A1W7R4L9"/>
<protein>
    <submittedName>
        <fullName evidence="2">Putative secreted protein</fullName>
    </submittedName>
</protein>
<feature type="region of interest" description="Disordered" evidence="1">
    <location>
        <begin position="197"/>
        <end position="234"/>
    </location>
</feature>
<evidence type="ECO:0000256" key="1">
    <source>
        <dbReference type="SAM" id="MobiDB-lite"/>
    </source>
</evidence>
<dbReference type="EMBL" id="GEHC01001537">
    <property type="protein sequence ID" value="JAV46108.1"/>
    <property type="molecule type" value="Transcribed_RNA"/>
</dbReference>
<sequence>MALDIKTASKLASLIPTYDGNPGGVKSFIDAITLVESIVPENQQNAAIQLILTKLTSKARDLFTAIPASYQEIKDKINTGCTGKSSSDLALANLKNSKPQRGQEAAGFTKEIETLAGKLKQAYIREEVPNEVATKLANKAAIQTLITASQKQETKMLIKVEKFDSLSEASNIVVENEYFSNEPSASIMHMKRNFAQNRPNYSTSNQRQSRPNFGPQQNRFGRNNHFPRNNHNNPMQRQQNWNHANGRRIFQMNEAHGSLPLRFTAQSVPVLTMNLNASNFITLSVQMTNANNTFIIDCGADISIFKISKINSNFCSIISFNSF</sequence>
<accession>A0A1W7R4L9</accession>
<proteinExistence type="predicted"/>
<feature type="compositionally biased region" description="Low complexity" evidence="1">
    <location>
        <begin position="218"/>
        <end position="234"/>
    </location>
</feature>
<evidence type="ECO:0000313" key="2">
    <source>
        <dbReference type="EMBL" id="JAV46108.1"/>
    </source>
</evidence>
<dbReference type="VEuPathDB" id="VectorBase:AALC636_036098"/>
<organism evidence="2">
    <name type="scientific">Aedes albopictus</name>
    <name type="common">Asian tiger mosquito</name>
    <name type="synonym">Stegomyia albopicta</name>
    <dbReference type="NCBI Taxonomy" id="7160"/>
    <lineage>
        <taxon>Eukaryota</taxon>
        <taxon>Metazoa</taxon>
        <taxon>Ecdysozoa</taxon>
        <taxon>Arthropoda</taxon>
        <taxon>Hexapoda</taxon>
        <taxon>Insecta</taxon>
        <taxon>Pterygota</taxon>
        <taxon>Neoptera</taxon>
        <taxon>Endopterygota</taxon>
        <taxon>Diptera</taxon>
        <taxon>Nematocera</taxon>
        <taxon>Culicoidea</taxon>
        <taxon>Culicidae</taxon>
        <taxon>Culicinae</taxon>
        <taxon>Aedini</taxon>
        <taxon>Aedes</taxon>
        <taxon>Stegomyia</taxon>
    </lineage>
</organism>